<dbReference type="Pfam" id="PF00975">
    <property type="entry name" value="Thioesterase"/>
    <property type="match status" value="1"/>
</dbReference>
<evidence type="ECO:0000313" key="2">
    <source>
        <dbReference type="EMBL" id="EYF00531.1"/>
    </source>
</evidence>
<dbReference type="OrthoDB" id="2472181at2"/>
<dbReference type="EMBL" id="ASRX01000107">
    <property type="protein sequence ID" value="EYF00531.1"/>
    <property type="molecule type" value="Genomic_DNA"/>
</dbReference>
<dbReference type="STRING" id="1192034.CAP_0513"/>
<dbReference type="SUPFAM" id="SSF53474">
    <property type="entry name" value="alpha/beta-Hydrolases"/>
    <property type="match status" value="1"/>
</dbReference>
<sequence>MDATERVKQLSETKKLLLRKLLEDRNVGGDTLLRLEGSNLKILREGSPILFLFPATDGSVSYMNSYLPYVPEGWGVYGCQTPGLEGERAPFRTIEDITAFNLLAIRRVQPKGPYYLAGNCMGGLPAYEAARQLQDAGEAPALVLHLMPNFNRPWKALPGEQSLQMRGFMDYTYIIERILKVQMNLPFERLLTMDEGAQMAHVVEHIQRGGWLSGMDLERFRERMTTYRANLEAMLTYRPRAGFGGRMTVLAVGEQARDEVEMPLDSPYAAHLRVLDHAQTDIVHVDADGGALFDGSEPHISRIGVALRSLLEGGPPRPQ</sequence>
<reference evidence="2 3" key="1">
    <citation type="submission" date="2013-05" db="EMBL/GenBank/DDBJ databases">
        <title>Genome assembly of Chondromyces apiculatus DSM 436.</title>
        <authorList>
            <person name="Sharma G."/>
            <person name="Khatri I."/>
            <person name="Kaur C."/>
            <person name="Mayilraj S."/>
            <person name="Subramanian S."/>
        </authorList>
    </citation>
    <scope>NUCLEOTIDE SEQUENCE [LARGE SCALE GENOMIC DNA]</scope>
    <source>
        <strain evidence="2 3">DSM 436</strain>
    </source>
</reference>
<proteinExistence type="predicted"/>
<keyword evidence="3" id="KW-1185">Reference proteome</keyword>
<organism evidence="2 3">
    <name type="scientific">Chondromyces apiculatus DSM 436</name>
    <dbReference type="NCBI Taxonomy" id="1192034"/>
    <lineage>
        <taxon>Bacteria</taxon>
        <taxon>Pseudomonadati</taxon>
        <taxon>Myxococcota</taxon>
        <taxon>Polyangia</taxon>
        <taxon>Polyangiales</taxon>
        <taxon>Polyangiaceae</taxon>
        <taxon>Chondromyces</taxon>
    </lineage>
</organism>
<dbReference type="Gene3D" id="3.40.50.1820">
    <property type="entry name" value="alpha/beta hydrolase"/>
    <property type="match status" value="1"/>
</dbReference>
<dbReference type="InterPro" id="IPR001031">
    <property type="entry name" value="Thioesterase"/>
</dbReference>
<comment type="caution">
    <text evidence="2">The sequence shown here is derived from an EMBL/GenBank/DDBJ whole genome shotgun (WGS) entry which is preliminary data.</text>
</comment>
<dbReference type="AlphaFoldDB" id="A0A017SW81"/>
<dbReference type="RefSeq" id="WP_044251094.1">
    <property type="nucleotide sequence ID" value="NZ_ASRX01000107.1"/>
</dbReference>
<name>A0A017SW81_9BACT</name>
<dbReference type="Proteomes" id="UP000019678">
    <property type="component" value="Unassembled WGS sequence"/>
</dbReference>
<evidence type="ECO:0000313" key="3">
    <source>
        <dbReference type="Proteomes" id="UP000019678"/>
    </source>
</evidence>
<accession>A0A017SW81</accession>
<gene>
    <name evidence="2" type="ORF">CAP_0513</name>
</gene>
<protein>
    <submittedName>
        <fullName evidence="2">Non-ribosomal peptide synthase</fullName>
    </submittedName>
</protein>
<feature type="domain" description="Thioesterase" evidence="1">
    <location>
        <begin position="49"/>
        <end position="173"/>
    </location>
</feature>
<evidence type="ECO:0000259" key="1">
    <source>
        <dbReference type="Pfam" id="PF00975"/>
    </source>
</evidence>
<dbReference type="InterPro" id="IPR029058">
    <property type="entry name" value="AB_hydrolase_fold"/>
</dbReference>
<dbReference type="eggNOG" id="COG3319">
    <property type="taxonomic scope" value="Bacteria"/>
</dbReference>